<dbReference type="Proteomes" id="UP000019460">
    <property type="component" value="Unassembled WGS sequence"/>
</dbReference>
<dbReference type="PANTHER" id="PTHR45339:SF1">
    <property type="entry name" value="HYBRID SIGNAL TRANSDUCTION HISTIDINE KINASE J"/>
    <property type="match status" value="1"/>
</dbReference>
<dbReference type="Gene3D" id="3.40.50.2300">
    <property type="match status" value="1"/>
</dbReference>
<dbReference type="InterPro" id="IPR003594">
    <property type="entry name" value="HATPase_dom"/>
</dbReference>
<comment type="caution">
    <text evidence="14">The sequence shown here is derived from an EMBL/GenBank/DDBJ whole genome shotgun (WGS) entry which is preliminary data.</text>
</comment>
<feature type="transmembrane region" description="Helical" evidence="9">
    <location>
        <begin position="20"/>
        <end position="40"/>
    </location>
</feature>
<dbReference type="Gene3D" id="3.30.565.10">
    <property type="entry name" value="Histidine kinase-like ATPase, C-terminal domain"/>
    <property type="match status" value="1"/>
</dbReference>
<dbReference type="InterPro" id="IPR011006">
    <property type="entry name" value="CheY-like_superfamily"/>
</dbReference>
<dbReference type="PANTHER" id="PTHR45339">
    <property type="entry name" value="HYBRID SIGNAL TRANSDUCTION HISTIDINE KINASE J"/>
    <property type="match status" value="1"/>
</dbReference>
<dbReference type="RefSeq" id="WP_052347681.1">
    <property type="nucleotide sequence ID" value="NZ_AONC01000004.1"/>
</dbReference>
<name>W9VB16_9GAMM</name>
<dbReference type="SMART" id="SM00388">
    <property type="entry name" value="HisKA"/>
    <property type="match status" value="1"/>
</dbReference>
<dbReference type="STRING" id="1249627.D779_2399"/>
<dbReference type="CDD" id="cd17546">
    <property type="entry name" value="REC_hyHK_CKI1_RcsC-like"/>
    <property type="match status" value="1"/>
</dbReference>
<dbReference type="SUPFAM" id="SSF158472">
    <property type="entry name" value="HAMP domain-like"/>
    <property type="match status" value="1"/>
</dbReference>
<feature type="domain" description="HAMP" evidence="12">
    <location>
        <begin position="329"/>
        <end position="382"/>
    </location>
</feature>
<keyword evidence="9" id="KW-0472">Membrane</keyword>
<organism evidence="14 15">
    <name type="scientific">Imhoffiella purpurea</name>
    <dbReference type="NCBI Taxonomy" id="1249627"/>
    <lineage>
        <taxon>Bacteria</taxon>
        <taxon>Pseudomonadati</taxon>
        <taxon>Pseudomonadota</taxon>
        <taxon>Gammaproteobacteria</taxon>
        <taxon>Chromatiales</taxon>
        <taxon>Chromatiaceae</taxon>
        <taxon>Imhoffiella</taxon>
    </lineage>
</organism>
<feature type="domain" description="Response regulatory" evidence="11">
    <location>
        <begin position="641"/>
        <end position="757"/>
    </location>
</feature>
<keyword evidence="4 8" id="KW-0597">Phosphoprotein</keyword>
<dbReference type="EC" id="2.7.13.3" evidence="3"/>
<dbReference type="PATRIC" id="fig|1249627.3.peg.354"/>
<reference evidence="14 15" key="1">
    <citation type="submission" date="2012-11" db="EMBL/GenBank/DDBJ databases">
        <title>Genome assembly of Thiorhodococcus sp. AK35.</title>
        <authorList>
            <person name="Nupur N."/>
            <person name="Khatri I."/>
            <person name="Subramanian S."/>
            <person name="Pinnaka A."/>
        </authorList>
    </citation>
    <scope>NUCLEOTIDE SEQUENCE [LARGE SCALE GENOMIC DNA]</scope>
    <source>
        <strain evidence="14 15">AK35</strain>
    </source>
</reference>
<dbReference type="GO" id="GO:0016020">
    <property type="term" value="C:membrane"/>
    <property type="evidence" value="ECO:0007669"/>
    <property type="project" value="UniProtKB-SubCell"/>
</dbReference>
<dbReference type="AlphaFoldDB" id="W9VB16"/>
<dbReference type="InterPro" id="IPR036890">
    <property type="entry name" value="HATPase_C_sf"/>
</dbReference>
<dbReference type="Gene3D" id="1.20.1440.210">
    <property type="match status" value="1"/>
</dbReference>
<evidence type="ECO:0000256" key="6">
    <source>
        <dbReference type="ARBA" id="ARBA00022777"/>
    </source>
</evidence>
<dbReference type="PRINTS" id="PR00344">
    <property type="entry name" value="BCTRLSENSOR"/>
</dbReference>
<keyword evidence="9" id="KW-1133">Transmembrane helix</keyword>
<dbReference type="CDD" id="cd16922">
    <property type="entry name" value="HATPase_EvgS-ArcB-TorS-like"/>
    <property type="match status" value="1"/>
</dbReference>
<evidence type="ECO:0000313" key="15">
    <source>
        <dbReference type="Proteomes" id="UP000019460"/>
    </source>
</evidence>
<dbReference type="SMART" id="SM00304">
    <property type="entry name" value="HAMP"/>
    <property type="match status" value="1"/>
</dbReference>
<dbReference type="OrthoDB" id="9810730at2"/>
<sequence length="840" mass="94645">MKGKPLDLGTEPRLRLSIGPRIWLGFALVLFALVAVAMIGHMGQQHSDDQFQEFSELSAQTSTILDIERRMVDLQRRVLAFTYSGYTGIVTRVRGLAIEIRRQIERVSDEVRDEEQRRLLHRMLSVFELYADNFEQAVEERRRHDRLFEDELAPLSRQAVSLLDVLQRTPQAEDPVMAAGLKDSLVDLLFAHQNALAFESGPDSTLMQEALTRLKQIGRRLDGLQRQTRDPSHRQRIAALMEILERYRTAFAGMVQSTRAYLHLVYVVMAGEAAELDQLADSLKRRTLSQQSLLRQQMIQDMDLNREVTLAVSGLTILLAILLSWRIARGITRPLIAMSDTLTHISEGRIDACIPYRDRRDEIGIIAKAADVFRQAVIKKQRAEAANRSKSLFLAHMSHELRTPLNAILGFSELIAQMDDTPNEQRVYLQIINRSGSHLLSMINDILDMSKIEAGQYAPHIKSFDLWQMIDDVSSMFALRADQAGIEFILERSENVPRTIGSDEGKLRQILINLLGNAVKFTERGHVLIRVEIERSAADTPLLVCEVEDSGAGIPPDRIDSVFEPFVQADPQSQDGTGLGLAICARFAEMLGGTITLESMVDAGSRFRLKIPFEETQEIESPPGIAPRAMARPLPGQPAHRILSIEDNANNRLLLERLLKSMGIESRSAANGQEGIDAFTAWRPDLILMDIRMPVMDGLEATRRIRALPRGSECTIVAITASTFKSERKGILDAGFDDFLSKPYRSRDIQGLLERHLGLKFQERVDTMTEVEPIAQSETRPLPDESRQLLAEALVIGDSDQIQEVLQRLEPSHPQVVKMLGEWASDYQYSRILSWLDDDS</sequence>
<evidence type="ECO:0000256" key="4">
    <source>
        <dbReference type="ARBA" id="ARBA00022553"/>
    </source>
</evidence>
<dbReference type="SMART" id="SM00448">
    <property type="entry name" value="REC"/>
    <property type="match status" value="1"/>
</dbReference>
<evidence type="ECO:0000256" key="2">
    <source>
        <dbReference type="ARBA" id="ARBA00004370"/>
    </source>
</evidence>
<dbReference type="InterPro" id="IPR003660">
    <property type="entry name" value="HAMP_dom"/>
</dbReference>
<dbReference type="CDD" id="cd00082">
    <property type="entry name" value="HisKA"/>
    <property type="match status" value="1"/>
</dbReference>
<dbReference type="Gene3D" id="1.10.287.130">
    <property type="match status" value="1"/>
</dbReference>
<dbReference type="EMBL" id="AONC01000004">
    <property type="protein sequence ID" value="EXJ16788.1"/>
    <property type="molecule type" value="Genomic_DNA"/>
</dbReference>
<dbReference type="InterPro" id="IPR001789">
    <property type="entry name" value="Sig_transdc_resp-reg_receiver"/>
</dbReference>
<evidence type="ECO:0000256" key="1">
    <source>
        <dbReference type="ARBA" id="ARBA00000085"/>
    </source>
</evidence>
<evidence type="ECO:0000256" key="7">
    <source>
        <dbReference type="ARBA" id="ARBA00023012"/>
    </source>
</evidence>
<dbReference type="Pfam" id="PF00512">
    <property type="entry name" value="HisKA"/>
    <property type="match status" value="1"/>
</dbReference>
<evidence type="ECO:0000259" key="13">
    <source>
        <dbReference type="PROSITE" id="PS51753"/>
    </source>
</evidence>
<dbReference type="Pfam" id="PF02518">
    <property type="entry name" value="HATPase_c"/>
    <property type="match status" value="1"/>
</dbReference>
<dbReference type="PROSITE" id="PS50110">
    <property type="entry name" value="RESPONSE_REGULATORY"/>
    <property type="match status" value="1"/>
</dbReference>
<evidence type="ECO:0000259" key="11">
    <source>
        <dbReference type="PROSITE" id="PS50110"/>
    </source>
</evidence>
<dbReference type="CDD" id="cd06225">
    <property type="entry name" value="HAMP"/>
    <property type="match status" value="1"/>
</dbReference>
<dbReference type="InterPro" id="IPR032255">
    <property type="entry name" value="HBM"/>
</dbReference>
<dbReference type="InterPro" id="IPR036097">
    <property type="entry name" value="HisK_dim/P_sf"/>
</dbReference>
<dbReference type="GO" id="GO:0000155">
    <property type="term" value="F:phosphorelay sensor kinase activity"/>
    <property type="evidence" value="ECO:0007669"/>
    <property type="project" value="InterPro"/>
</dbReference>
<proteinExistence type="predicted"/>
<dbReference type="PROSITE" id="PS50109">
    <property type="entry name" value="HIS_KIN"/>
    <property type="match status" value="1"/>
</dbReference>
<keyword evidence="6 14" id="KW-0418">Kinase</keyword>
<dbReference type="Gene3D" id="6.10.340.10">
    <property type="match status" value="1"/>
</dbReference>
<dbReference type="PROSITE" id="PS50885">
    <property type="entry name" value="HAMP"/>
    <property type="match status" value="1"/>
</dbReference>
<keyword evidence="7" id="KW-0902">Two-component regulatory system</keyword>
<dbReference type="InterPro" id="IPR004358">
    <property type="entry name" value="Sig_transdc_His_kin-like_C"/>
</dbReference>
<dbReference type="eggNOG" id="COG2205">
    <property type="taxonomic scope" value="Bacteria"/>
</dbReference>
<feature type="domain" description="HBM" evidence="13">
    <location>
        <begin position="56"/>
        <end position="295"/>
    </location>
</feature>
<feature type="domain" description="Histidine kinase" evidence="10">
    <location>
        <begin position="396"/>
        <end position="615"/>
    </location>
</feature>
<dbReference type="InterPro" id="IPR003661">
    <property type="entry name" value="HisK_dim/P_dom"/>
</dbReference>
<dbReference type="SUPFAM" id="SSF52172">
    <property type="entry name" value="CheY-like"/>
    <property type="match status" value="1"/>
</dbReference>
<dbReference type="InterPro" id="IPR005467">
    <property type="entry name" value="His_kinase_dom"/>
</dbReference>
<dbReference type="Pfam" id="PF00072">
    <property type="entry name" value="Response_reg"/>
    <property type="match status" value="1"/>
</dbReference>
<dbReference type="SMART" id="SM01358">
    <property type="entry name" value="HBM"/>
    <property type="match status" value="1"/>
</dbReference>
<gene>
    <name evidence="14" type="ORF">D779_2399</name>
</gene>
<comment type="catalytic activity">
    <reaction evidence="1">
        <text>ATP + protein L-histidine = ADP + protein N-phospho-L-histidine.</text>
        <dbReference type="EC" id="2.7.13.3"/>
    </reaction>
</comment>
<feature type="modified residue" description="4-aspartylphosphate" evidence="8">
    <location>
        <position position="690"/>
    </location>
</feature>
<comment type="subcellular location">
    <subcellularLocation>
        <location evidence="2">Membrane</location>
    </subcellularLocation>
</comment>
<accession>W9VB16</accession>
<dbReference type="SMART" id="SM00387">
    <property type="entry name" value="HATPase_c"/>
    <property type="match status" value="1"/>
</dbReference>
<dbReference type="SUPFAM" id="SSF47384">
    <property type="entry name" value="Homodimeric domain of signal transducing histidine kinase"/>
    <property type="match status" value="1"/>
</dbReference>
<keyword evidence="15" id="KW-1185">Reference proteome</keyword>
<dbReference type="FunFam" id="3.30.565.10:FF:000010">
    <property type="entry name" value="Sensor histidine kinase RcsC"/>
    <property type="match status" value="1"/>
</dbReference>
<evidence type="ECO:0000256" key="9">
    <source>
        <dbReference type="SAM" id="Phobius"/>
    </source>
</evidence>
<dbReference type="SUPFAM" id="SSF55874">
    <property type="entry name" value="ATPase domain of HSP90 chaperone/DNA topoisomerase II/histidine kinase"/>
    <property type="match status" value="1"/>
</dbReference>
<keyword evidence="9" id="KW-0812">Transmembrane</keyword>
<evidence type="ECO:0000256" key="8">
    <source>
        <dbReference type="PROSITE-ProRule" id="PRU00169"/>
    </source>
</evidence>
<evidence type="ECO:0000259" key="10">
    <source>
        <dbReference type="PROSITE" id="PS50109"/>
    </source>
</evidence>
<evidence type="ECO:0000256" key="5">
    <source>
        <dbReference type="ARBA" id="ARBA00022679"/>
    </source>
</evidence>
<dbReference type="Pfam" id="PF00672">
    <property type="entry name" value="HAMP"/>
    <property type="match status" value="1"/>
</dbReference>
<dbReference type="eggNOG" id="COG0784">
    <property type="taxonomic scope" value="Bacteria"/>
</dbReference>
<evidence type="ECO:0000259" key="12">
    <source>
        <dbReference type="PROSITE" id="PS50885"/>
    </source>
</evidence>
<evidence type="ECO:0000256" key="3">
    <source>
        <dbReference type="ARBA" id="ARBA00012438"/>
    </source>
</evidence>
<protein>
    <recommendedName>
        <fullName evidence="3">histidine kinase</fullName>
        <ecNumber evidence="3">2.7.13.3</ecNumber>
    </recommendedName>
</protein>
<dbReference type="PROSITE" id="PS51753">
    <property type="entry name" value="HBM"/>
    <property type="match status" value="1"/>
</dbReference>
<keyword evidence="5" id="KW-0808">Transferase</keyword>
<evidence type="ECO:0000313" key="14">
    <source>
        <dbReference type="EMBL" id="EXJ16788.1"/>
    </source>
</evidence>